<proteinExistence type="inferred from homology"/>
<comment type="similarity">
    <text evidence="1">Belongs to the LysR transcriptional regulatory family.</text>
</comment>
<evidence type="ECO:0000313" key="9">
    <source>
        <dbReference type="Proteomes" id="UP000198861"/>
    </source>
</evidence>
<name>A0A1H6ZH98_9GAMM</name>
<dbReference type="InterPro" id="IPR005119">
    <property type="entry name" value="LysR_subst-bd"/>
</dbReference>
<dbReference type="InterPro" id="IPR036390">
    <property type="entry name" value="WH_DNA-bd_sf"/>
</dbReference>
<dbReference type="GO" id="GO:0003677">
    <property type="term" value="F:DNA binding"/>
    <property type="evidence" value="ECO:0007669"/>
    <property type="project" value="UniProtKB-KW"/>
</dbReference>
<dbReference type="EMBL" id="FNYO01000150">
    <property type="protein sequence ID" value="SEJ52933.1"/>
    <property type="molecule type" value="Genomic_DNA"/>
</dbReference>
<dbReference type="Gene3D" id="1.10.10.10">
    <property type="entry name" value="Winged helix-like DNA-binding domain superfamily/Winged helix DNA-binding domain"/>
    <property type="match status" value="1"/>
</dbReference>
<dbReference type="InterPro" id="IPR036388">
    <property type="entry name" value="WH-like_DNA-bd_sf"/>
</dbReference>
<evidence type="ECO:0000259" key="5">
    <source>
        <dbReference type="PROSITE" id="PS50931"/>
    </source>
</evidence>
<gene>
    <name evidence="8" type="ORF">SAMN04244571_02778</name>
    <name evidence="7" type="ORF">SAMN04244573_03901</name>
    <name evidence="6" type="ORF">SAMN04244579_04703</name>
</gene>
<dbReference type="PANTHER" id="PTHR30579:SF3">
    <property type="entry name" value="TRANSCRIPTIONAL REGULATORY PROTEIN"/>
    <property type="match status" value="1"/>
</dbReference>
<dbReference type="Pfam" id="PF03466">
    <property type="entry name" value="LysR_substrate"/>
    <property type="match status" value="1"/>
</dbReference>
<protein>
    <submittedName>
        <fullName evidence="6">DNA-binding transcriptional regulator, LysR family</fullName>
    </submittedName>
</protein>
<evidence type="ECO:0000256" key="1">
    <source>
        <dbReference type="ARBA" id="ARBA00009437"/>
    </source>
</evidence>
<evidence type="ECO:0000256" key="2">
    <source>
        <dbReference type="ARBA" id="ARBA00023015"/>
    </source>
</evidence>
<dbReference type="Proteomes" id="UP000198861">
    <property type="component" value="Unassembled WGS sequence"/>
</dbReference>
<dbReference type="AlphaFoldDB" id="A0A1H6ZH98"/>
<reference evidence="8 9" key="2">
    <citation type="submission" date="2016-10" db="EMBL/GenBank/DDBJ databases">
        <authorList>
            <person name="Varghese N."/>
            <person name="Submissions S."/>
        </authorList>
    </citation>
    <scope>NUCLEOTIDE SEQUENCE [LARGE SCALE GENOMIC DNA]</scope>
    <source>
        <strain evidence="8 9">DSM 282</strain>
    </source>
</reference>
<evidence type="ECO:0000313" key="7">
    <source>
        <dbReference type="EMBL" id="SER58238.1"/>
    </source>
</evidence>
<dbReference type="STRING" id="170623.SAMN04244579_04703"/>
<dbReference type="InterPro" id="IPR000847">
    <property type="entry name" value="LysR_HTH_N"/>
</dbReference>
<dbReference type="RefSeq" id="WP_090624814.1">
    <property type="nucleotide sequence ID" value="NZ_FNYO01000150.1"/>
</dbReference>
<sequence length="283" mass="31193">MDWSNIRIFLAVVRTGTLGGAGRTLRLSHPTIGRRLRALEEDTGQTLFQRTSDGFVLTDAGETILALAERMEESALAMERLLAGEGDQLDGMLRISSADWFGTYVLPPVLARFSLSYPKVVVELVTGARLFDLSRREADVVFRIVPFDQPDIVQRRLLSMQYGVYAASSAPDPLTNDGSGSMLITMSTDMNGFPDLAWLQRMLPNARIALRSNNRSVQAHMCALGIGLAVLPRPVGDQVPGLRLVDLGEPPPARDIWLGYHRDLRRLARLRALIDVAVDVLGE</sequence>
<keyword evidence="2" id="KW-0805">Transcription regulation</keyword>
<dbReference type="Gene3D" id="3.40.190.290">
    <property type="match status" value="1"/>
</dbReference>
<evidence type="ECO:0000313" key="8">
    <source>
        <dbReference type="EMBL" id="SFB43070.1"/>
    </source>
</evidence>
<dbReference type="GO" id="GO:0003700">
    <property type="term" value="F:DNA-binding transcription factor activity"/>
    <property type="evidence" value="ECO:0007669"/>
    <property type="project" value="InterPro"/>
</dbReference>
<evidence type="ECO:0000313" key="11">
    <source>
        <dbReference type="Proteomes" id="UP000199267"/>
    </source>
</evidence>
<dbReference type="Proteomes" id="UP000199005">
    <property type="component" value="Unassembled WGS sequence"/>
</dbReference>
<evidence type="ECO:0000256" key="4">
    <source>
        <dbReference type="ARBA" id="ARBA00023163"/>
    </source>
</evidence>
<feature type="domain" description="HTH lysR-type" evidence="5">
    <location>
        <begin position="1"/>
        <end position="58"/>
    </location>
</feature>
<keyword evidence="4" id="KW-0804">Transcription</keyword>
<accession>A0A1H6ZH98</accession>
<dbReference type="EMBL" id="FOKJ01000046">
    <property type="protein sequence ID" value="SFB43070.1"/>
    <property type="molecule type" value="Genomic_DNA"/>
</dbReference>
<keyword evidence="9" id="KW-1185">Reference proteome</keyword>
<dbReference type="InterPro" id="IPR050176">
    <property type="entry name" value="LTTR"/>
</dbReference>
<keyword evidence="3 6" id="KW-0238">DNA-binding</keyword>
<dbReference type="Pfam" id="PF00126">
    <property type="entry name" value="HTH_1"/>
    <property type="match status" value="1"/>
</dbReference>
<dbReference type="EMBL" id="FOFJ01000063">
    <property type="protein sequence ID" value="SER58238.1"/>
    <property type="molecule type" value="Genomic_DNA"/>
</dbReference>
<dbReference type="PANTHER" id="PTHR30579">
    <property type="entry name" value="TRANSCRIPTIONAL REGULATOR"/>
    <property type="match status" value="1"/>
</dbReference>
<evidence type="ECO:0000256" key="3">
    <source>
        <dbReference type="ARBA" id="ARBA00023125"/>
    </source>
</evidence>
<dbReference type="Proteomes" id="UP000199267">
    <property type="component" value="Unassembled WGS sequence"/>
</dbReference>
<dbReference type="CDD" id="cd05466">
    <property type="entry name" value="PBP2_LTTR_substrate"/>
    <property type="match status" value="1"/>
</dbReference>
<evidence type="ECO:0000313" key="10">
    <source>
        <dbReference type="Proteomes" id="UP000199005"/>
    </source>
</evidence>
<reference evidence="10 11" key="1">
    <citation type="submission" date="2016-10" db="EMBL/GenBank/DDBJ databases">
        <authorList>
            <person name="de Groot N.N."/>
        </authorList>
    </citation>
    <scope>NUCLEOTIDE SEQUENCE [LARGE SCALE GENOMIC DNA]</scope>
    <source>
        <strain evidence="6 10">DSM 1041</strain>
        <strain evidence="7 11">DSM 378</strain>
    </source>
</reference>
<dbReference type="SUPFAM" id="SSF46785">
    <property type="entry name" value="Winged helix' DNA-binding domain"/>
    <property type="match status" value="1"/>
</dbReference>
<dbReference type="SUPFAM" id="SSF53850">
    <property type="entry name" value="Periplasmic binding protein-like II"/>
    <property type="match status" value="1"/>
</dbReference>
<dbReference type="PROSITE" id="PS50931">
    <property type="entry name" value="HTH_LYSR"/>
    <property type="match status" value="1"/>
</dbReference>
<organism evidence="6 10">
    <name type="scientific">Azotobacter beijerinckii</name>
    <dbReference type="NCBI Taxonomy" id="170623"/>
    <lineage>
        <taxon>Bacteria</taxon>
        <taxon>Pseudomonadati</taxon>
        <taxon>Pseudomonadota</taxon>
        <taxon>Gammaproteobacteria</taxon>
        <taxon>Pseudomonadales</taxon>
        <taxon>Pseudomonadaceae</taxon>
        <taxon>Azotobacter</taxon>
    </lineage>
</organism>
<evidence type="ECO:0000313" key="6">
    <source>
        <dbReference type="EMBL" id="SEJ52933.1"/>
    </source>
</evidence>